<dbReference type="InterPro" id="IPR006569">
    <property type="entry name" value="CID_dom"/>
</dbReference>
<dbReference type="InterPro" id="IPR008942">
    <property type="entry name" value="ENTH_VHS"/>
</dbReference>
<evidence type="ECO:0000256" key="1">
    <source>
        <dbReference type="ARBA" id="ARBA00022664"/>
    </source>
</evidence>
<dbReference type="InterPro" id="IPR000313">
    <property type="entry name" value="PWWP_dom"/>
</dbReference>
<evidence type="ECO:0000256" key="2">
    <source>
        <dbReference type="SAM" id="MobiDB-lite"/>
    </source>
</evidence>
<accession>A0A9D5B1F0</accession>
<dbReference type="Gene3D" id="1.25.40.90">
    <property type="match status" value="1"/>
</dbReference>
<dbReference type="SMART" id="SM00293">
    <property type="entry name" value="PWWP"/>
    <property type="match status" value="1"/>
</dbReference>
<dbReference type="SMART" id="SM00582">
    <property type="entry name" value="RPR"/>
    <property type="match status" value="1"/>
</dbReference>
<dbReference type="GO" id="GO:0006397">
    <property type="term" value="P:mRNA processing"/>
    <property type="evidence" value="ECO:0007669"/>
    <property type="project" value="UniProtKB-KW"/>
</dbReference>
<feature type="region of interest" description="Disordered" evidence="2">
    <location>
        <begin position="1074"/>
        <end position="1126"/>
    </location>
</feature>
<dbReference type="Gramene" id="Psat03G0224200-T1">
    <property type="protein sequence ID" value="KAI5426741.1"/>
    <property type="gene ID" value="KIW84_032242"/>
</dbReference>
<feature type="domain" description="CID" evidence="4">
    <location>
        <begin position="811"/>
        <end position="952"/>
    </location>
</feature>
<evidence type="ECO:0000313" key="5">
    <source>
        <dbReference type="EMBL" id="KAI5426741.1"/>
    </source>
</evidence>
<dbReference type="Gene3D" id="2.30.30.140">
    <property type="match status" value="1"/>
</dbReference>
<dbReference type="SUPFAM" id="SSF63748">
    <property type="entry name" value="Tudor/PWWP/MBT"/>
    <property type="match status" value="1"/>
</dbReference>
<feature type="compositionally biased region" description="Polar residues" evidence="2">
    <location>
        <begin position="753"/>
        <end position="773"/>
    </location>
</feature>
<feature type="region of interest" description="Disordered" evidence="2">
    <location>
        <begin position="745"/>
        <end position="773"/>
    </location>
</feature>
<dbReference type="Pfam" id="PF04818">
    <property type="entry name" value="CID"/>
    <property type="match status" value="1"/>
</dbReference>
<dbReference type="PROSITE" id="PS51391">
    <property type="entry name" value="CID"/>
    <property type="match status" value="1"/>
</dbReference>
<protein>
    <submittedName>
        <fullName evidence="5">Uncharacterized protein</fullName>
    </submittedName>
</protein>
<dbReference type="Pfam" id="PF00855">
    <property type="entry name" value="PWWP"/>
    <property type="match status" value="1"/>
</dbReference>
<evidence type="ECO:0000259" key="4">
    <source>
        <dbReference type="PROSITE" id="PS51391"/>
    </source>
</evidence>
<evidence type="ECO:0000313" key="6">
    <source>
        <dbReference type="Proteomes" id="UP001058974"/>
    </source>
</evidence>
<feature type="domain" description="PWWP" evidence="3">
    <location>
        <begin position="24"/>
        <end position="81"/>
    </location>
</feature>
<dbReference type="Gramene" id="PSAT_LOCUS13432_t1">
    <property type="protein sequence ID" value="CAL5193628.1"/>
    <property type="gene ID" value="PSAT_LOCUS13432"/>
</dbReference>
<sequence>MAPTRKKGAKKSVPAAAACREWKNGDLVLAKVKGFPAWPATVSDANKWGYSADRKKVFVLFFGTDQIAFCNPADIEAFTEEKKQSLAKRQGRGADFVRALNEIIECYDKLERGTQVDGTSSGGEVANADVGSPLDPSSNSGFKDQLNTPWTVNSQMKLSNSATGRHEQVYAVEDDSFGVPRNGTYIKEATGDTVATRTVKSFLPVKQEKEPDQRSISSSQIQTIVLHRSDGRNNGGNSDGNISADTIQNKFIRRRIRPIKKSPDLFGSNDTDSSAFASNVSMVENGSEQSEIIEGSKYEAELNKVLDCEMKAVIGKKKRKPNRTRKTNNACVQNANQSLQNMSENPKEGCSDQYGDEHLPLSKRARVRMINSSSTGEEHNRIVRVQEKSIVVHASPLRIITSSNGENGCLADGDSSALNMALASDSPKLLTHCSENGLQTSEVKKDQLFSFSMNDESALPPSKRINRALKAMSANAAAAAEGACIESPPSKMPSSGRCCISAAIKRCSCMIIDNQGGDDLELKGLDSCGIDCSNSRVCSFSTCSNPMSLIEDKSSIEEDKQLTKSQKHESGKDIIPAPGARLQIGEGLSDSVVCAPAKIDSQVVMHEEISPNVHVKCCQVGSNQDSPGPSLPASANESIRHVIHSNASDTSDHGGINLDLVAGPNESEKSLPQNSIAMPQNMVMVCEDMKQTSGDSSKINDKHEVMKEVKFKKQEVGMISLSISDCSRENSVLGIRASSSLTDGGVCLPQGSPPNTSVRNVSTSDSSNIHQNGSCSPDGLQKSILSGYIDGYKVGAVAIQGSRSLDKSTEAGHAALLYFEAVLVTLKRTKESIGRATRIAIDCAKFGIATKVVESLVHSLENEPSLRRRVDLFFLVDSIAQYSRGLKDDVGGVYPAAMQAVLPRLLSAVAPLGNTAPENRRQCLKVLRLWLERRILPESIIRHHIRELNSYSRSAYAGVYSRRSLRTERSLDDPIRDMDGMHVDEYGSNSSFQLSGFRMPCMLEEGGSDSDGGNLEATAPGHDSETYEVQEVSHAFEKHRRVLEDVDGELEMEDVAPSFGVELNSICNVDGRTASQLDQKPPLSFAPHLTQDVPLSSPAPPSFPPPPLPSSPPPPPPPPPPTLHLMSATSDQYDTAIDSKPFTDSQAVHGKTFHSVAHHLDSPRNSRPMDAAQFQIPECRDVEMQIPESPCSFNTHPPVRPPENSRSADGFTMHNEGYILRPPHRVPSDQFSFIHAENRPKPQREVPPPPSYSNRQHFVQNTRRENFYNTHERDGMRCNTRALHEQRWNTRTAREERWNTRALREERWNTRVPHEERWSFRTAYEERWNTRSTYSDVLSPYDCHPSASTRSPGQGWRLPHLPMSYRGSLPFRSAFHDAIPGVNRGYWRPRRTEVNRQ</sequence>
<dbReference type="GO" id="GO:0005634">
    <property type="term" value="C:nucleus"/>
    <property type="evidence" value="ECO:0007669"/>
    <property type="project" value="UniProtKB-ARBA"/>
</dbReference>
<feature type="region of interest" description="Disordered" evidence="2">
    <location>
        <begin position="1003"/>
        <end position="1026"/>
    </location>
</feature>
<proteinExistence type="predicted"/>
<dbReference type="Proteomes" id="UP001058974">
    <property type="component" value="Chromosome 3"/>
</dbReference>
<feature type="region of interest" description="Disordered" evidence="2">
    <location>
        <begin position="115"/>
        <end position="148"/>
    </location>
</feature>
<dbReference type="OrthoDB" id="62853at2759"/>
<feature type="compositionally biased region" description="Pro residues" evidence="2">
    <location>
        <begin position="1097"/>
        <end position="1122"/>
    </location>
</feature>
<organism evidence="5 6">
    <name type="scientific">Pisum sativum</name>
    <name type="common">Garden pea</name>
    <name type="synonym">Lathyrus oleraceus</name>
    <dbReference type="NCBI Taxonomy" id="3888"/>
    <lineage>
        <taxon>Eukaryota</taxon>
        <taxon>Viridiplantae</taxon>
        <taxon>Streptophyta</taxon>
        <taxon>Embryophyta</taxon>
        <taxon>Tracheophyta</taxon>
        <taxon>Spermatophyta</taxon>
        <taxon>Magnoliopsida</taxon>
        <taxon>eudicotyledons</taxon>
        <taxon>Gunneridae</taxon>
        <taxon>Pentapetalae</taxon>
        <taxon>rosids</taxon>
        <taxon>fabids</taxon>
        <taxon>Fabales</taxon>
        <taxon>Fabaceae</taxon>
        <taxon>Papilionoideae</taxon>
        <taxon>50 kb inversion clade</taxon>
        <taxon>NPAAA clade</taxon>
        <taxon>Hologalegina</taxon>
        <taxon>IRL clade</taxon>
        <taxon>Fabeae</taxon>
        <taxon>Lathyrus</taxon>
    </lineage>
</organism>
<dbReference type="PROSITE" id="PS50812">
    <property type="entry name" value="PWWP"/>
    <property type="match status" value="1"/>
</dbReference>
<gene>
    <name evidence="5" type="ORF">KIW84_032242</name>
</gene>
<feature type="compositionally biased region" description="Polar residues" evidence="2">
    <location>
        <begin position="135"/>
        <end position="148"/>
    </location>
</feature>
<name>A0A9D5B1F0_PEA</name>
<comment type="caution">
    <text evidence="5">The sequence shown here is derived from an EMBL/GenBank/DDBJ whole genome shotgun (WGS) entry which is preliminary data.</text>
</comment>
<dbReference type="PANTHER" id="PTHR12550">
    <property type="entry name" value="HEPATOMA-DERIVED GROWTH FACTOR-RELATED"/>
    <property type="match status" value="1"/>
</dbReference>
<reference evidence="5 6" key="1">
    <citation type="journal article" date="2022" name="Nat. Genet.">
        <title>Improved pea reference genome and pan-genome highlight genomic features and evolutionary characteristics.</title>
        <authorList>
            <person name="Yang T."/>
            <person name="Liu R."/>
            <person name="Luo Y."/>
            <person name="Hu S."/>
            <person name="Wang D."/>
            <person name="Wang C."/>
            <person name="Pandey M.K."/>
            <person name="Ge S."/>
            <person name="Xu Q."/>
            <person name="Li N."/>
            <person name="Li G."/>
            <person name="Huang Y."/>
            <person name="Saxena R.K."/>
            <person name="Ji Y."/>
            <person name="Li M."/>
            <person name="Yan X."/>
            <person name="He Y."/>
            <person name="Liu Y."/>
            <person name="Wang X."/>
            <person name="Xiang C."/>
            <person name="Varshney R.K."/>
            <person name="Ding H."/>
            <person name="Gao S."/>
            <person name="Zong X."/>
        </authorList>
    </citation>
    <scope>NUCLEOTIDE SEQUENCE [LARGE SCALE GENOMIC DNA]</scope>
    <source>
        <strain evidence="5 6">cv. Zhongwan 6</strain>
    </source>
</reference>
<dbReference type="EMBL" id="JAMSHJ010000003">
    <property type="protein sequence ID" value="KAI5426741.1"/>
    <property type="molecule type" value="Genomic_DNA"/>
</dbReference>
<dbReference type="PANTHER" id="PTHR12550:SF49">
    <property type="entry name" value="PROTEIN HUA2-LIKE 2-RELATED"/>
    <property type="match status" value="1"/>
</dbReference>
<keyword evidence="1" id="KW-0507">mRNA processing</keyword>
<keyword evidence="6" id="KW-1185">Reference proteome</keyword>
<evidence type="ECO:0000259" key="3">
    <source>
        <dbReference type="PROSITE" id="PS50812"/>
    </source>
</evidence>